<accession>A0AAD9HL96</accession>
<evidence type="ECO:0000313" key="3">
    <source>
        <dbReference type="Proteomes" id="UP001232148"/>
    </source>
</evidence>
<reference evidence="2" key="1">
    <citation type="submission" date="2021-06" db="EMBL/GenBank/DDBJ databases">
        <title>Comparative genomics, transcriptomics and evolutionary studies reveal genomic signatures of adaptation to plant cell wall in hemibiotrophic fungi.</title>
        <authorList>
            <consortium name="DOE Joint Genome Institute"/>
            <person name="Baroncelli R."/>
            <person name="Diaz J.F."/>
            <person name="Benocci T."/>
            <person name="Peng M."/>
            <person name="Battaglia E."/>
            <person name="Haridas S."/>
            <person name="Andreopoulos W."/>
            <person name="Labutti K."/>
            <person name="Pangilinan J."/>
            <person name="Floch G.L."/>
            <person name="Makela M.R."/>
            <person name="Henrissat B."/>
            <person name="Grigoriev I.V."/>
            <person name="Crouch J.A."/>
            <person name="De Vries R.P."/>
            <person name="Sukno S.A."/>
            <person name="Thon M.R."/>
        </authorList>
    </citation>
    <scope>NUCLEOTIDE SEQUENCE</scope>
    <source>
        <strain evidence="2">MAFF235873</strain>
    </source>
</reference>
<dbReference type="Proteomes" id="UP001232148">
    <property type="component" value="Unassembled WGS sequence"/>
</dbReference>
<comment type="caution">
    <text evidence="2">The sequence shown here is derived from an EMBL/GenBank/DDBJ whole genome shotgun (WGS) entry which is preliminary data.</text>
</comment>
<keyword evidence="1" id="KW-0732">Signal</keyword>
<evidence type="ECO:0000256" key="1">
    <source>
        <dbReference type="SAM" id="SignalP"/>
    </source>
</evidence>
<dbReference type="EMBL" id="MU842844">
    <property type="protein sequence ID" value="KAK2031060.1"/>
    <property type="molecule type" value="Genomic_DNA"/>
</dbReference>
<sequence>MRAFSILSLLTATMASVAFGCKQRNTACSPEDVCNTLSGVSVCGTRERADGPCQTTINAPRATNPALSGSGTVTCNCCPV</sequence>
<organism evidence="2 3">
    <name type="scientific">Colletotrichum zoysiae</name>
    <dbReference type="NCBI Taxonomy" id="1216348"/>
    <lineage>
        <taxon>Eukaryota</taxon>
        <taxon>Fungi</taxon>
        <taxon>Dikarya</taxon>
        <taxon>Ascomycota</taxon>
        <taxon>Pezizomycotina</taxon>
        <taxon>Sordariomycetes</taxon>
        <taxon>Hypocreomycetidae</taxon>
        <taxon>Glomerellales</taxon>
        <taxon>Glomerellaceae</taxon>
        <taxon>Colletotrichum</taxon>
        <taxon>Colletotrichum graminicola species complex</taxon>
    </lineage>
</organism>
<keyword evidence="3" id="KW-1185">Reference proteome</keyword>
<gene>
    <name evidence="2" type="ORF">LX32DRAFT_292896</name>
</gene>
<dbReference type="AlphaFoldDB" id="A0AAD9HL96"/>
<dbReference type="PROSITE" id="PS51257">
    <property type="entry name" value="PROKAR_LIPOPROTEIN"/>
    <property type="match status" value="1"/>
</dbReference>
<protein>
    <submittedName>
        <fullName evidence="2">Uncharacterized protein</fullName>
    </submittedName>
</protein>
<feature type="signal peptide" evidence="1">
    <location>
        <begin position="1"/>
        <end position="20"/>
    </location>
</feature>
<feature type="chain" id="PRO_5041991031" evidence="1">
    <location>
        <begin position="21"/>
        <end position="80"/>
    </location>
</feature>
<evidence type="ECO:0000313" key="2">
    <source>
        <dbReference type="EMBL" id="KAK2031060.1"/>
    </source>
</evidence>
<proteinExistence type="predicted"/>
<name>A0AAD9HL96_9PEZI</name>